<dbReference type="EMBL" id="CP107906">
    <property type="protein sequence ID" value="WUG97466.1"/>
    <property type="molecule type" value="Genomic_DNA"/>
</dbReference>
<proteinExistence type="predicted"/>
<name>A0ABZ1P0D1_STRVL</name>
<dbReference type="RefSeq" id="WP_328344352.1">
    <property type="nucleotide sequence ID" value="NZ_CP107906.1"/>
</dbReference>
<evidence type="ECO:0000313" key="3">
    <source>
        <dbReference type="Proteomes" id="UP001341259"/>
    </source>
</evidence>
<protein>
    <submittedName>
        <fullName evidence="2">Uncharacterized protein</fullName>
    </submittedName>
</protein>
<sequence length="133" mass="15159">MTRLRFNLAHRGLLDELRTVMDFDRSGRRDKVVIDKGRAFGAYPFFRDPAVGAPDDCYDITDHLPVRHRLDALSLSGRWLEIQGLAHIHRVDTHEPGTVVVLRERESRAEYPFPPRSTGTADLTKSEGEGLYD</sequence>
<organism evidence="2 3">
    <name type="scientific">Streptomyces violaceus</name>
    <name type="common">Streptomyces venezuelae</name>
    <dbReference type="NCBI Taxonomy" id="1936"/>
    <lineage>
        <taxon>Bacteria</taxon>
        <taxon>Bacillati</taxon>
        <taxon>Actinomycetota</taxon>
        <taxon>Actinomycetes</taxon>
        <taxon>Kitasatosporales</taxon>
        <taxon>Streptomycetaceae</taxon>
        <taxon>Streptomyces</taxon>
    </lineage>
</organism>
<reference evidence="2 3" key="1">
    <citation type="submission" date="2022-10" db="EMBL/GenBank/DDBJ databases">
        <title>The complete genomes of actinobacterial strains from the NBC collection.</title>
        <authorList>
            <person name="Joergensen T.S."/>
            <person name="Alvarez Arevalo M."/>
            <person name="Sterndorff E.B."/>
            <person name="Faurdal D."/>
            <person name="Vuksanovic O."/>
            <person name="Mourched A.-S."/>
            <person name="Charusanti P."/>
            <person name="Shaw S."/>
            <person name="Blin K."/>
            <person name="Weber T."/>
        </authorList>
    </citation>
    <scope>NUCLEOTIDE SEQUENCE [LARGE SCALE GENOMIC DNA]</scope>
    <source>
        <strain evidence="2 3">NBC_00456</strain>
    </source>
</reference>
<feature type="compositionally biased region" description="Basic and acidic residues" evidence="1">
    <location>
        <begin position="124"/>
        <end position="133"/>
    </location>
</feature>
<keyword evidence="3" id="KW-1185">Reference proteome</keyword>
<feature type="region of interest" description="Disordered" evidence="1">
    <location>
        <begin position="110"/>
        <end position="133"/>
    </location>
</feature>
<gene>
    <name evidence="2" type="ORF">OHB29_33180</name>
</gene>
<dbReference type="Proteomes" id="UP001341259">
    <property type="component" value="Chromosome"/>
</dbReference>
<evidence type="ECO:0000313" key="2">
    <source>
        <dbReference type="EMBL" id="WUG97466.1"/>
    </source>
</evidence>
<accession>A0ABZ1P0D1</accession>
<evidence type="ECO:0000256" key="1">
    <source>
        <dbReference type="SAM" id="MobiDB-lite"/>
    </source>
</evidence>